<organism evidence="1 2">
    <name type="scientific">Psylliodes chrysocephalus</name>
    <dbReference type="NCBI Taxonomy" id="3402493"/>
    <lineage>
        <taxon>Eukaryota</taxon>
        <taxon>Metazoa</taxon>
        <taxon>Ecdysozoa</taxon>
        <taxon>Arthropoda</taxon>
        <taxon>Hexapoda</taxon>
        <taxon>Insecta</taxon>
        <taxon>Pterygota</taxon>
        <taxon>Neoptera</taxon>
        <taxon>Endopterygota</taxon>
        <taxon>Coleoptera</taxon>
        <taxon>Polyphaga</taxon>
        <taxon>Cucujiformia</taxon>
        <taxon>Chrysomeloidea</taxon>
        <taxon>Chrysomelidae</taxon>
        <taxon>Galerucinae</taxon>
        <taxon>Alticini</taxon>
        <taxon>Psylliodes</taxon>
    </lineage>
</organism>
<dbReference type="EMBL" id="OV651814">
    <property type="protein sequence ID" value="CAH1105939.1"/>
    <property type="molecule type" value="Genomic_DNA"/>
</dbReference>
<name>A0A9P0CVY8_9CUCU</name>
<reference evidence="1" key="1">
    <citation type="submission" date="2022-01" db="EMBL/GenBank/DDBJ databases">
        <authorList>
            <person name="King R."/>
        </authorList>
    </citation>
    <scope>NUCLEOTIDE SEQUENCE</scope>
</reference>
<gene>
    <name evidence="1" type="ORF">PSYICH_LOCUS7079</name>
</gene>
<sequence>MYVFGEKTEDEDDEEEVEDKFQILYLDIDEDQKDEDSEDDVELPKHLRCATHTLNLIATADFKNTVRSIPTLRTREKNAFNKCAQLWKKFNKPKSNEILIKILVTS</sequence>
<proteinExistence type="predicted"/>
<protein>
    <recommendedName>
        <fullName evidence="3">Transposase</fullName>
    </recommendedName>
</protein>
<evidence type="ECO:0000313" key="1">
    <source>
        <dbReference type="EMBL" id="CAH1105939.1"/>
    </source>
</evidence>
<dbReference type="Proteomes" id="UP001153636">
    <property type="component" value="Chromosome 2"/>
</dbReference>
<keyword evidence="2" id="KW-1185">Reference proteome</keyword>
<dbReference type="OrthoDB" id="8912104at2759"/>
<dbReference type="AlphaFoldDB" id="A0A9P0CVY8"/>
<accession>A0A9P0CVY8</accession>
<evidence type="ECO:0008006" key="3">
    <source>
        <dbReference type="Google" id="ProtNLM"/>
    </source>
</evidence>
<evidence type="ECO:0000313" key="2">
    <source>
        <dbReference type="Proteomes" id="UP001153636"/>
    </source>
</evidence>